<keyword evidence="2" id="KW-1185">Reference proteome</keyword>
<dbReference type="EMBL" id="JYDO01000078">
    <property type="protein sequence ID" value="KRZ72448.1"/>
    <property type="molecule type" value="Genomic_DNA"/>
</dbReference>
<gene>
    <name evidence="1" type="ORF">T10_11157</name>
</gene>
<sequence>MDSSLFLNVFMKDSNNASQRLLTIEHSACYVTFVRLQGFYCIFGLFHFRLREHFFKKHNNTVLELDYQILFHLKNYF</sequence>
<dbReference type="Proteomes" id="UP000054843">
    <property type="component" value="Unassembled WGS sequence"/>
</dbReference>
<evidence type="ECO:0000313" key="2">
    <source>
        <dbReference type="Proteomes" id="UP000054843"/>
    </source>
</evidence>
<name>A0A0V1MLR2_9BILA</name>
<protein>
    <submittedName>
        <fullName evidence="1">Uncharacterized protein</fullName>
    </submittedName>
</protein>
<evidence type="ECO:0000313" key="1">
    <source>
        <dbReference type="EMBL" id="KRZ72448.1"/>
    </source>
</evidence>
<proteinExistence type="predicted"/>
<accession>A0A0V1MLR2</accession>
<organism evidence="1 2">
    <name type="scientific">Trichinella papuae</name>
    <dbReference type="NCBI Taxonomy" id="268474"/>
    <lineage>
        <taxon>Eukaryota</taxon>
        <taxon>Metazoa</taxon>
        <taxon>Ecdysozoa</taxon>
        <taxon>Nematoda</taxon>
        <taxon>Enoplea</taxon>
        <taxon>Dorylaimia</taxon>
        <taxon>Trichinellida</taxon>
        <taxon>Trichinellidae</taxon>
        <taxon>Trichinella</taxon>
    </lineage>
</organism>
<dbReference type="AlphaFoldDB" id="A0A0V1MLR2"/>
<comment type="caution">
    <text evidence="1">The sequence shown here is derived from an EMBL/GenBank/DDBJ whole genome shotgun (WGS) entry which is preliminary data.</text>
</comment>
<dbReference type="OrthoDB" id="10478165at2759"/>
<reference evidence="1 2" key="1">
    <citation type="submission" date="2015-01" db="EMBL/GenBank/DDBJ databases">
        <title>Evolution of Trichinella species and genotypes.</title>
        <authorList>
            <person name="Korhonen P.K."/>
            <person name="Edoardo P."/>
            <person name="Giuseppe L.R."/>
            <person name="Gasser R.B."/>
        </authorList>
    </citation>
    <scope>NUCLEOTIDE SEQUENCE [LARGE SCALE GENOMIC DNA]</scope>
    <source>
        <strain evidence="1">ISS1980</strain>
    </source>
</reference>